<proteinExistence type="inferred from homology"/>
<evidence type="ECO:0000259" key="6">
    <source>
        <dbReference type="Pfam" id="PF03088"/>
    </source>
</evidence>
<evidence type="ECO:0000256" key="1">
    <source>
        <dbReference type="ARBA" id="ARBA00004116"/>
    </source>
</evidence>
<dbReference type="InterPro" id="IPR018119">
    <property type="entry name" value="Strictosidine_synth_cons-reg"/>
</dbReference>
<evidence type="ECO:0000313" key="7">
    <source>
        <dbReference type="EMBL" id="CAI9101790.1"/>
    </source>
</evidence>
<dbReference type="InterPro" id="IPR011042">
    <property type="entry name" value="6-blade_b-propeller_TolB-like"/>
</dbReference>
<dbReference type="Proteomes" id="UP001161247">
    <property type="component" value="Chromosome 4"/>
</dbReference>
<comment type="similarity">
    <text evidence="2">Belongs to the strictosidine synthase family.</text>
</comment>
<organism evidence="7 8">
    <name type="scientific">Oldenlandia corymbosa var. corymbosa</name>
    <dbReference type="NCBI Taxonomy" id="529605"/>
    <lineage>
        <taxon>Eukaryota</taxon>
        <taxon>Viridiplantae</taxon>
        <taxon>Streptophyta</taxon>
        <taxon>Embryophyta</taxon>
        <taxon>Tracheophyta</taxon>
        <taxon>Spermatophyta</taxon>
        <taxon>Magnoliopsida</taxon>
        <taxon>eudicotyledons</taxon>
        <taxon>Gunneridae</taxon>
        <taxon>Pentapetalae</taxon>
        <taxon>asterids</taxon>
        <taxon>lamiids</taxon>
        <taxon>Gentianales</taxon>
        <taxon>Rubiaceae</taxon>
        <taxon>Rubioideae</taxon>
        <taxon>Spermacoceae</taxon>
        <taxon>Hedyotis-Oldenlandia complex</taxon>
        <taxon>Oldenlandia</taxon>
    </lineage>
</organism>
<gene>
    <name evidence="7" type="ORF">OLC1_LOCUS11298</name>
</gene>
<dbReference type="PANTHER" id="PTHR10426:SF136">
    <property type="entry name" value="PROTEIN STRICTOSIDINE SYNTHASE-LIKE 9-LIKE"/>
    <property type="match status" value="1"/>
</dbReference>
<evidence type="ECO:0000256" key="2">
    <source>
        <dbReference type="ARBA" id="ARBA00009191"/>
    </source>
</evidence>
<accession>A0AAV1D3S7</accession>
<protein>
    <submittedName>
        <fullName evidence="7">OLC1v1039204C1</fullName>
    </submittedName>
</protein>
<evidence type="ECO:0000256" key="5">
    <source>
        <dbReference type="SAM" id="SignalP"/>
    </source>
</evidence>
<dbReference type="GO" id="GO:0005773">
    <property type="term" value="C:vacuole"/>
    <property type="evidence" value="ECO:0007669"/>
    <property type="project" value="UniProtKB-SubCell"/>
</dbReference>
<dbReference type="AlphaFoldDB" id="A0AAV1D3S7"/>
<keyword evidence="4" id="KW-0325">Glycoprotein</keyword>
<dbReference type="PANTHER" id="PTHR10426">
    <property type="entry name" value="STRICTOSIDINE SYNTHASE-RELATED"/>
    <property type="match status" value="1"/>
</dbReference>
<comment type="subcellular location">
    <subcellularLocation>
        <location evidence="1">Vacuole</location>
    </subcellularLocation>
</comment>
<dbReference type="GO" id="GO:0012505">
    <property type="term" value="C:endomembrane system"/>
    <property type="evidence" value="ECO:0007669"/>
    <property type="project" value="TreeGrafter"/>
</dbReference>
<dbReference type="SUPFAM" id="SSF63829">
    <property type="entry name" value="Calcium-dependent phosphotriesterase"/>
    <property type="match status" value="1"/>
</dbReference>
<dbReference type="Pfam" id="PF03088">
    <property type="entry name" value="Str_synth"/>
    <property type="match status" value="1"/>
</dbReference>
<feature type="signal peptide" evidence="5">
    <location>
        <begin position="1"/>
        <end position="21"/>
    </location>
</feature>
<keyword evidence="5" id="KW-0732">Signal</keyword>
<dbReference type="Gene3D" id="2.120.10.30">
    <property type="entry name" value="TolB, C-terminal domain"/>
    <property type="match status" value="1"/>
</dbReference>
<dbReference type="GO" id="GO:0016787">
    <property type="term" value="F:hydrolase activity"/>
    <property type="evidence" value="ECO:0007669"/>
    <property type="project" value="TreeGrafter"/>
</dbReference>
<feature type="domain" description="Strictosidine synthase conserved region" evidence="6">
    <location>
        <begin position="158"/>
        <end position="239"/>
    </location>
</feature>
<dbReference type="EMBL" id="OX459121">
    <property type="protein sequence ID" value="CAI9101790.1"/>
    <property type="molecule type" value="Genomic_DNA"/>
</dbReference>
<evidence type="ECO:0000313" key="8">
    <source>
        <dbReference type="Proteomes" id="UP001161247"/>
    </source>
</evidence>
<feature type="chain" id="PRO_5043886238" evidence="5">
    <location>
        <begin position="22"/>
        <end position="345"/>
    </location>
</feature>
<evidence type="ECO:0000256" key="4">
    <source>
        <dbReference type="ARBA" id="ARBA00023180"/>
    </source>
</evidence>
<keyword evidence="8" id="KW-1185">Reference proteome</keyword>
<reference evidence="7" key="1">
    <citation type="submission" date="2023-03" db="EMBL/GenBank/DDBJ databases">
        <authorList>
            <person name="Julca I."/>
        </authorList>
    </citation>
    <scope>NUCLEOTIDE SEQUENCE</scope>
</reference>
<evidence type="ECO:0000256" key="3">
    <source>
        <dbReference type="ARBA" id="ARBA00022554"/>
    </source>
</evidence>
<keyword evidence="3" id="KW-0926">Vacuole</keyword>
<name>A0AAV1D3S7_OLDCO</name>
<sequence>MLYTILLLVFGVQFFIPQLFAFPIPDLYTGFSKLNLPVPGPFGPDSVSRDPNNQGPYVGVSDGRILKYNGTDFVDFAYLSPNRSKQLCDGVTNLSLGPVCGRPLGFSFDPIFGYLYIVGAYGGFYRVGPQGGQATLLATSANGVTFNFLNGCEFDKLRRVVYFTDASLVYNFTDASLGIPAPPGDSSGRLLEYNTVTGEVRELLRNIPRPGGPAVSSDSSFIVYGSFTTQKVYKYYLIGPKAGASEVLINSLLGFPVKIKRAPEFGLFWGTANVIVQQQPRLTNGYGYKFNSQGDIIILKNFTAEYGNAQINVVQEYSDVIQGATLYVGSRSRSVNYVGVYTKWR</sequence>